<dbReference type="RefSeq" id="WP_049893892.1">
    <property type="nucleotide sequence ID" value="NZ_FOTC01000001.1"/>
</dbReference>
<name>A0A1I4CRE4_9EURY</name>
<accession>A0A1I4CRE4</accession>
<dbReference type="EMBL" id="FOTC01000001">
    <property type="protein sequence ID" value="SFK82807.1"/>
    <property type="molecule type" value="Genomic_DNA"/>
</dbReference>
<evidence type="ECO:0000313" key="2">
    <source>
        <dbReference type="EMBL" id="SFK82807.1"/>
    </source>
</evidence>
<keyword evidence="1" id="KW-0472">Membrane</keyword>
<gene>
    <name evidence="2" type="ORF">SAMN04487950_1303</name>
</gene>
<reference evidence="3" key="1">
    <citation type="submission" date="2016-10" db="EMBL/GenBank/DDBJ databases">
        <authorList>
            <person name="Varghese N."/>
            <person name="Submissions S."/>
        </authorList>
    </citation>
    <scope>NUCLEOTIDE SEQUENCE [LARGE SCALE GENOMIC DNA]</scope>
    <source>
        <strain evidence="3">CGMCC 1.7738</strain>
    </source>
</reference>
<evidence type="ECO:0000256" key="1">
    <source>
        <dbReference type="SAM" id="Phobius"/>
    </source>
</evidence>
<keyword evidence="1" id="KW-0812">Transmembrane</keyword>
<keyword evidence="1" id="KW-1133">Transmembrane helix</keyword>
<dbReference type="Proteomes" id="UP000199607">
    <property type="component" value="Unassembled WGS sequence"/>
</dbReference>
<feature type="transmembrane region" description="Helical" evidence="1">
    <location>
        <begin position="34"/>
        <end position="56"/>
    </location>
</feature>
<sequence length="64" mass="6441">MGLKRVGMALFGVGVFVGSIVVVATTYLQPDLSMNLLLGAVGLAALGVLVGGVGVARAEAKWEP</sequence>
<proteinExistence type="predicted"/>
<dbReference type="AlphaFoldDB" id="A0A1I4CRE4"/>
<feature type="transmembrane region" description="Helical" evidence="1">
    <location>
        <begin position="7"/>
        <end position="28"/>
    </location>
</feature>
<evidence type="ECO:0000313" key="3">
    <source>
        <dbReference type="Proteomes" id="UP000199607"/>
    </source>
</evidence>
<dbReference type="STRING" id="553466.SAMN04487950_1303"/>
<keyword evidence="3" id="KW-1185">Reference proteome</keyword>
<protein>
    <submittedName>
        <fullName evidence="2">Uncharacterized protein</fullName>
    </submittedName>
</protein>
<organism evidence="2 3">
    <name type="scientific">Halogranum rubrum</name>
    <dbReference type="NCBI Taxonomy" id="553466"/>
    <lineage>
        <taxon>Archaea</taxon>
        <taxon>Methanobacteriati</taxon>
        <taxon>Methanobacteriota</taxon>
        <taxon>Stenosarchaea group</taxon>
        <taxon>Halobacteria</taxon>
        <taxon>Halobacteriales</taxon>
        <taxon>Haloferacaceae</taxon>
    </lineage>
</organism>